<dbReference type="FunFam" id="3.90.215.10:FF:000001">
    <property type="entry name" value="Tenascin isoform 1"/>
    <property type="match status" value="1"/>
</dbReference>
<dbReference type="InterPro" id="IPR014716">
    <property type="entry name" value="Fibrinogen_a/b/g_C_1"/>
</dbReference>
<organism evidence="1 2">
    <name type="scientific">Paramuricea clavata</name>
    <name type="common">Red gorgonian</name>
    <name type="synonym">Violescent sea-whip</name>
    <dbReference type="NCBI Taxonomy" id="317549"/>
    <lineage>
        <taxon>Eukaryota</taxon>
        <taxon>Metazoa</taxon>
        <taxon>Cnidaria</taxon>
        <taxon>Anthozoa</taxon>
        <taxon>Octocorallia</taxon>
        <taxon>Malacalcyonacea</taxon>
        <taxon>Plexauridae</taxon>
        <taxon>Paramuricea</taxon>
    </lineage>
</organism>
<gene>
    <name evidence="1" type="ORF">PACLA_8A000265</name>
</gene>
<dbReference type="InterPro" id="IPR020837">
    <property type="entry name" value="Fibrinogen_CS"/>
</dbReference>
<dbReference type="EMBL" id="CACRXK020027910">
    <property type="protein sequence ID" value="CAB4041184.1"/>
    <property type="molecule type" value="Genomic_DNA"/>
</dbReference>
<dbReference type="PANTHER" id="PTHR19143:SF444">
    <property type="entry name" value="PROTEIN SCABROUS"/>
    <property type="match status" value="1"/>
</dbReference>
<reference evidence="1" key="1">
    <citation type="submission" date="2020-04" db="EMBL/GenBank/DDBJ databases">
        <authorList>
            <person name="Alioto T."/>
            <person name="Alioto T."/>
            <person name="Gomez Garrido J."/>
        </authorList>
    </citation>
    <scope>NUCLEOTIDE SEQUENCE</scope>
    <source>
        <strain evidence="1">A484AB</strain>
    </source>
</reference>
<dbReference type="InterPro" id="IPR002181">
    <property type="entry name" value="Fibrinogen_a/b/g_C_dom"/>
</dbReference>
<dbReference type="InterPro" id="IPR050373">
    <property type="entry name" value="Fibrinogen_C-term_domain"/>
</dbReference>
<sequence>METNGGGWTVFQRRQDASVDFYRLWQEYKDGFGDLNGNFWIGLEKIHRLTKSGQNILRVDLTDFANDTAYAQYENFVVDSESEFYKLKVDTFSGNAGDSLIYHNGMKFSTKDQDNDHASVNCAVACKGSWWYNSCKYSNLNGQYFTTGEGETSNPGILWHYWKSDGRYMKKTEMKTRSKQF</sequence>
<dbReference type="AlphaFoldDB" id="A0A6S7KEG7"/>
<dbReference type="SMART" id="SM00186">
    <property type="entry name" value="FBG"/>
    <property type="match status" value="1"/>
</dbReference>
<dbReference type="PROSITE" id="PS00514">
    <property type="entry name" value="FIBRINOGEN_C_1"/>
    <property type="match status" value="1"/>
</dbReference>
<dbReference type="Pfam" id="PF00147">
    <property type="entry name" value="Fibrinogen_C"/>
    <property type="match status" value="1"/>
</dbReference>
<evidence type="ECO:0000313" key="1">
    <source>
        <dbReference type="EMBL" id="CAB4041184.1"/>
    </source>
</evidence>
<dbReference type="PROSITE" id="PS51406">
    <property type="entry name" value="FIBRINOGEN_C_2"/>
    <property type="match status" value="1"/>
</dbReference>
<dbReference type="SUPFAM" id="SSF56496">
    <property type="entry name" value="Fibrinogen C-terminal domain-like"/>
    <property type="match status" value="1"/>
</dbReference>
<proteinExistence type="predicted"/>
<name>A0A6S7KEG7_PARCT</name>
<dbReference type="Gene3D" id="3.90.215.10">
    <property type="entry name" value="Gamma Fibrinogen, chain A, domain 1"/>
    <property type="match status" value="1"/>
</dbReference>
<dbReference type="CDD" id="cd00087">
    <property type="entry name" value="FReD"/>
    <property type="match status" value="1"/>
</dbReference>
<dbReference type="InterPro" id="IPR036056">
    <property type="entry name" value="Fibrinogen-like_C"/>
</dbReference>
<keyword evidence="2" id="KW-1185">Reference proteome</keyword>
<dbReference type="Proteomes" id="UP001152795">
    <property type="component" value="Unassembled WGS sequence"/>
</dbReference>
<dbReference type="OrthoDB" id="5974161at2759"/>
<dbReference type="GO" id="GO:0005615">
    <property type="term" value="C:extracellular space"/>
    <property type="evidence" value="ECO:0007669"/>
    <property type="project" value="TreeGrafter"/>
</dbReference>
<evidence type="ECO:0000313" key="2">
    <source>
        <dbReference type="Proteomes" id="UP001152795"/>
    </source>
</evidence>
<dbReference type="PANTHER" id="PTHR19143">
    <property type="entry name" value="FIBRINOGEN/TENASCIN/ANGIOPOEITIN"/>
    <property type="match status" value="1"/>
</dbReference>
<comment type="caution">
    <text evidence="1">The sequence shown here is derived from an EMBL/GenBank/DDBJ whole genome shotgun (WGS) entry which is preliminary data.</text>
</comment>
<accession>A0A6S7KEG7</accession>
<protein>
    <submittedName>
        <fullName evidence="1">Uncharacterized protein</fullName>
    </submittedName>
</protein>